<dbReference type="InterPro" id="IPR058524">
    <property type="entry name" value="DUF8211"/>
</dbReference>
<organism evidence="2 3">
    <name type="scientific">Rhizophagus irregularis</name>
    <dbReference type="NCBI Taxonomy" id="588596"/>
    <lineage>
        <taxon>Eukaryota</taxon>
        <taxon>Fungi</taxon>
        <taxon>Fungi incertae sedis</taxon>
        <taxon>Mucoromycota</taxon>
        <taxon>Glomeromycotina</taxon>
        <taxon>Glomeromycetes</taxon>
        <taxon>Glomerales</taxon>
        <taxon>Glomeraceae</taxon>
        <taxon>Rhizophagus</taxon>
    </lineage>
</organism>
<dbReference type="Proteomes" id="UP000232688">
    <property type="component" value="Unassembled WGS sequence"/>
</dbReference>
<dbReference type="Pfam" id="PF26638">
    <property type="entry name" value="DUF8211"/>
    <property type="match status" value="1"/>
</dbReference>
<gene>
    <name evidence="2" type="ORF">RhiirA1_473180</name>
</gene>
<protein>
    <recommendedName>
        <fullName evidence="1">DUF8211 domain-containing protein</fullName>
    </recommendedName>
</protein>
<evidence type="ECO:0000313" key="2">
    <source>
        <dbReference type="EMBL" id="PKC56996.1"/>
    </source>
</evidence>
<proteinExistence type="predicted"/>
<evidence type="ECO:0000313" key="3">
    <source>
        <dbReference type="Proteomes" id="UP000232688"/>
    </source>
</evidence>
<reference evidence="2 3" key="2">
    <citation type="submission" date="2017-10" db="EMBL/GenBank/DDBJ databases">
        <title>Genome analyses suggest a sexual origin of heterokaryosis in a supposedly ancient asexual fungus.</title>
        <authorList>
            <person name="Corradi N."/>
            <person name="Sedzielewska K."/>
            <person name="Noel J."/>
            <person name="Charron P."/>
            <person name="Farinelli L."/>
            <person name="Marton T."/>
            <person name="Kruger M."/>
            <person name="Pelin A."/>
            <person name="Brachmann A."/>
            <person name="Corradi N."/>
        </authorList>
    </citation>
    <scope>NUCLEOTIDE SEQUENCE [LARGE SCALE GENOMIC DNA]</scope>
    <source>
        <strain evidence="2 3">A1</strain>
    </source>
</reference>
<dbReference type="VEuPathDB" id="FungiDB:RhiirFUN_008089"/>
<comment type="caution">
    <text evidence="2">The sequence shown here is derived from an EMBL/GenBank/DDBJ whole genome shotgun (WGS) entry which is preliminary data.</text>
</comment>
<feature type="domain" description="DUF8211" evidence="1">
    <location>
        <begin position="286"/>
        <end position="423"/>
    </location>
</feature>
<accession>A0A2N0R114</accession>
<name>A0A2N0R114_9GLOM</name>
<reference evidence="2 3" key="1">
    <citation type="submission" date="2017-10" db="EMBL/GenBank/DDBJ databases">
        <title>Extensive intraspecific genome diversity in a model arbuscular mycorrhizal fungus.</title>
        <authorList>
            <person name="Chen E.C.H."/>
            <person name="Morin E."/>
            <person name="Baudet D."/>
            <person name="Noel J."/>
            <person name="Ndikumana S."/>
            <person name="Charron P."/>
            <person name="St-Onge C."/>
            <person name="Giorgi J."/>
            <person name="Grigoriev I.V."/>
            <person name="Roux C."/>
            <person name="Martin F.M."/>
            <person name="Corradi N."/>
        </authorList>
    </citation>
    <scope>NUCLEOTIDE SEQUENCE [LARGE SCALE GENOMIC DNA]</scope>
    <source>
        <strain evidence="2 3">A1</strain>
    </source>
</reference>
<dbReference type="VEuPathDB" id="FungiDB:RhiirA1_473180"/>
<sequence length="649" mass="76071">MTSSNFISIDWSKSTHSFIRIDDPSFSHDSSFYPTPDIGSQVFLNNNIDNFSINESFSITPISSTNIPLKVDNSFLISFKKFHVTRIYKSGYNKIYEFRRSKSFFFEIVDHHLDTNQLHLKIHTNDYLMSTTPIKYHSTSAVLNAKYQISKGLQHFFSSQKVIPRRIQHKYFDMIRQKLLDRITFIKSREHKMNNKNTTTKTFFNFSYKRYRFHFGIYIPCDHRIEAKGLSIPPRRCEVPSPIVMSNNRYGCGLHFFKKYPDGLTFIRNENGDFIPKIQPQNKELHAKLTFDRWIKKEPKSIFSSRTGLSYNSRYIVCNSNHKINPGRTHIYHKLLYNFRSTPSSNPRTAKKQRMRFERSCRHILSQEVIKPGAVSSTSTKLAAAKKGQFLFLPSQKITIPLKHLHYKKTADIPKQKDYNFTIPHYFGANTNTTKTSRTTNNISIVTDSTLIPASDDELLYTVVPYNPIPDMFIPLKYRDIILPDPIYDNFGSFIVPGSREWFTYMYQLDLNTRDECLEKAEDAKFVARMDELYAESEASKLRYQRYQEERSREITRLQLEEVARVQNLAIYHGTSPKHVLYRQRQVTDLSEWSNIFHNSMIHAECPTLSKYQKKKAKQKKKLLQSEIDSFMINYPNVSAPLTLKRDTS</sequence>
<evidence type="ECO:0000259" key="1">
    <source>
        <dbReference type="Pfam" id="PF26638"/>
    </source>
</evidence>
<dbReference type="VEuPathDB" id="FungiDB:FUN_003166"/>
<dbReference type="EMBL" id="LLXH01001959">
    <property type="protein sequence ID" value="PKC56996.1"/>
    <property type="molecule type" value="Genomic_DNA"/>
</dbReference>
<dbReference type="AlphaFoldDB" id="A0A2N0R114"/>